<gene>
    <name evidence="1" type="ORF">SAMEA4364220_02116</name>
</gene>
<reference evidence="1 2" key="1">
    <citation type="submission" date="2017-06" db="EMBL/GenBank/DDBJ databases">
        <authorList>
            <consortium name="Pathogen Informatics"/>
        </authorList>
    </citation>
    <scope>NUCLEOTIDE SEQUENCE [LARGE SCALE GENOMIC DNA]</scope>
    <source>
        <strain evidence="1 2">NCTC10570</strain>
    </source>
</reference>
<dbReference type="NCBIfam" id="TIGR03984">
    <property type="entry name" value="CRISPR-associated protein Csx19"/>
    <property type="match status" value="1"/>
</dbReference>
<dbReference type="InterPro" id="IPR023815">
    <property type="entry name" value="CRISPR-assoc_Csx19"/>
</dbReference>
<evidence type="ECO:0000313" key="1">
    <source>
        <dbReference type="EMBL" id="SNV05206.1"/>
    </source>
</evidence>
<dbReference type="RefSeq" id="WP_051177625.1">
    <property type="nucleotide sequence ID" value="NZ_LT906446.1"/>
</dbReference>
<keyword evidence="2" id="KW-1185">Reference proteome</keyword>
<protein>
    <submittedName>
        <fullName evidence="1">CRISPR-associated protein</fullName>
    </submittedName>
</protein>
<proteinExistence type="predicted"/>
<name>A0A239U5H3_9FIRM</name>
<evidence type="ECO:0000313" key="2">
    <source>
        <dbReference type="Proteomes" id="UP000215383"/>
    </source>
</evidence>
<organism evidence="1 2">
    <name type="scientific">Megamonas hypermegale</name>
    <dbReference type="NCBI Taxonomy" id="158847"/>
    <lineage>
        <taxon>Bacteria</taxon>
        <taxon>Bacillati</taxon>
        <taxon>Bacillota</taxon>
        <taxon>Negativicutes</taxon>
        <taxon>Selenomonadales</taxon>
        <taxon>Selenomonadaceae</taxon>
        <taxon>Megamonas</taxon>
    </lineage>
</organism>
<dbReference type="AlphaFoldDB" id="A0A239U5H3"/>
<dbReference type="Proteomes" id="UP000215383">
    <property type="component" value="Chromosome 1"/>
</dbReference>
<dbReference type="GeneID" id="78508096"/>
<dbReference type="eggNOG" id="ENOG5033BUN">
    <property type="taxonomic scope" value="Bacteria"/>
</dbReference>
<accession>A0A239U5H3</accession>
<dbReference type="EMBL" id="LT906446">
    <property type="protein sequence ID" value="SNV05206.1"/>
    <property type="molecule type" value="Genomic_DNA"/>
</dbReference>
<sequence>MENSFFDKDNCLRYENRYSIKKEYVYDKKISLNDILEKVAVNDYKVLIQNVNEMKFGYYRDKHFIFNDGSDVVPKYLIQMRLFNEIEEILVLSNKEEYYLRVIKDEMNGESKLIETVDSISVLFGKLDKDENLLDGFVELYDAGRKIRKVIPSSIKSDYYALTTRSYIEYNKKTGQAGYGYYRYVDIKPEK</sequence>